<gene>
    <name evidence="1" type="ORF">SAMN04488500_12830</name>
</gene>
<keyword evidence="2" id="KW-1185">Reference proteome</keyword>
<sequence>MNLSCSENAYCSHQIVKVTVTDIYTPNGNYIHKEYRIQVDELSSQFFRYISKFPVPAETRMLIRVLFEDRKLWFWTKVFLSVKLSEGTYRVYCAISDDRPYPANTGLQQLFAYGENSVNH</sequence>
<accession>A0A1W2ESM4</accession>
<name>A0A1W2ESM4_9FIRM</name>
<protein>
    <submittedName>
        <fullName evidence="1">Uncharacterized protein</fullName>
    </submittedName>
</protein>
<proteinExistence type="predicted"/>
<evidence type="ECO:0000313" key="2">
    <source>
        <dbReference type="Proteomes" id="UP000192738"/>
    </source>
</evidence>
<dbReference type="EMBL" id="FWXI01000028">
    <property type="protein sequence ID" value="SMD12178.1"/>
    <property type="molecule type" value="Genomic_DNA"/>
</dbReference>
<dbReference type="RefSeq" id="WP_084578122.1">
    <property type="nucleotide sequence ID" value="NZ_CP155572.1"/>
</dbReference>
<dbReference type="Proteomes" id="UP000192738">
    <property type="component" value="Unassembled WGS sequence"/>
</dbReference>
<reference evidence="1 2" key="1">
    <citation type="submission" date="2017-04" db="EMBL/GenBank/DDBJ databases">
        <authorList>
            <person name="Afonso C.L."/>
            <person name="Miller P.J."/>
            <person name="Scott M.A."/>
            <person name="Spackman E."/>
            <person name="Goraichik I."/>
            <person name="Dimitrov K.M."/>
            <person name="Suarez D.L."/>
            <person name="Swayne D.E."/>
        </authorList>
    </citation>
    <scope>NUCLEOTIDE SEQUENCE [LARGE SCALE GENOMIC DNA]</scope>
    <source>
        <strain evidence="1 2">DSM 5090</strain>
    </source>
</reference>
<organism evidence="1 2">
    <name type="scientific">Sporomusa malonica</name>
    <dbReference type="NCBI Taxonomy" id="112901"/>
    <lineage>
        <taxon>Bacteria</taxon>
        <taxon>Bacillati</taxon>
        <taxon>Bacillota</taxon>
        <taxon>Negativicutes</taxon>
        <taxon>Selenomonadales</taxon>
        <taxon>Sporomusaceae</taxon>
        <taxon>Sporomusa</taxon>
    </lineage>
</organism>
<evidence type="ECO:0000313" key="1">
    <source>
        <dbReference type="EMBL" id="SMD12178.1"/>
    </source>
</evidence>
<dbReference type="AlphaFoldDB" id="A0A1W2ESM4"/>